<reference evidence="2" key="1">
    <citation type="journal article" date="2019" name="Int. J. Syst. Evol. Microbiol.">
        <title>The Global Catalogue of Microorganisms (GCM) 10K type strain sequencing project: providing services to taxonomists for standard genome sequencing and annotation.</title>
        <authorList>
            <consortium name="The Broad Institute Genomics Platform"/>
            <consortium name="The Broad Institute Genome Sequencing Center for Infectious Disease"/>
            <person name="Wu L."/>
            <person name="Ma J."/>
        </authorList>
    </citation>
    <scope>NUCLEOTIDE SEQUENCE [LARGE SCALE GENOMIC DNA]</scope>
    <source>
        <strain evidence="2">JCM 9095</strain>
    </source>
</reference>
<evidence type="ECO:0000313" key="1">
    <source>
        <dbReference type="EMBL" id="GAA3202462.1"/>
    </source>
</evidence>
<dbReference type="Proteomes" id="UP001501866">
    <property type="component" value="Unassembled WGS sequence"/>
</dbReference>
<keyword evidence="2" id="KW-1185">Reference proteome</keyword>
<sequence>MRDTWAEGLGRLWAVGGRPKVANNDRQQPFKLRPAPCRCRLREVTQRRRHFLRNKKQEWEEYRSEVTAFELRKNLPVL</sequence>
<proteinExistence type="predicted"/>
<name>A0ABP6Q490_9ACTN</name>
<evidence type="ECO:0008006" key="3">
    <source>
        <dbReference type="Google" id="ProtNLM"/>
    </source>
</evidence>
<evidence type="ECO:0000313" key="2">
    <source>
        <dbReference type="Proteomes" id="UP001501866"/>
    </source>
</evidence>
<protein>
    <recommendedName>
        <fullName evidence="3">Transposase</fullName>
    </recommendedName>
</protein>
<gene>
    <name evidence="1" type="ORF">GCM10010451_61200</name>
</gene>
<comment type="caution">
    <text evidence="1">The sequence shown here is derived from an EMBL/GenBank/DDBJ whole genome shotgun (WGS) entry which is preliminary data.</text>
</comment>
<accession>A0ABP6Q490</accession>
<organism evidence="1 2">
    <name type="scientific">Streptomyces virens</name>
    <dbReference type="NCBI Taxonomy" id="285572"/>
    <lineage>
        <taxon>Bacteria</taxon>
        <taxon>Bacillati</taxon>
        <taxon>Actinomycetota</taxon>
        <taxon>Actinomycetes</taxon>
        <taxon>Kitasatosporales</taxon>
        <taxon>Streptomycetaceae</taxon>
        <taxon>Streptomyces</taxon>
    </lineage>
</organism>
<dbReference type="EMBL" id="BAAAUH010000075">
    <property type="protein sequence ID" value="GAA3202462.1"/>
    <property type="molecule type" value="Genomic_DNA"/>
</dbReference>